<gene>
    <name evidence="2" type="ORF">GV832_08210</name>
</gene>
<evidence type="ECO:0000259" key="1">
    <source>
        <dbReference type="SMART" id="SM00481"/>
    </source>
</evidence>
<name>A0AAE5BUT0_9RHOB</name>
<dbReference type="NCBIfam" id="NF038032">
    <property type="entry name" value="CehA_McbA_metalo"/>
    <property type="match status" value="1"/>
</dbReference>
<dbReference type="AlphaFoldDB" id="A0AAE5BUT0"/>
<keyword evidence="3" id="KW-1185">Reference proteome</keyword>
<dbReference type="GO" id="GO:0004534">
    <property type="term" value="F:5'-3' RNA exonuclease activity"/>
    <property type="evidence" value="ECO:0007669"/>
    <property type="project" value="TreeGrafter"/>
</dbReference>
<dbReference type="SMART" id="SM00481">
    <property type="entry name" value="POLIIIAc"/>
    <property type="match status" value="1"/>
</dbReference>
<dbReference type="GO" id="GO:0035312">
    <property type="term" value="F:5'-3' DNA exonuclease activity"/>
    <property type="evidence" value="ECO:0007669"/>
    <property type="project" value="TreeGrafter"/>
</dbReference>
<evidence type="ECO:0000313" key="2">
    <source>
        <dbReference type="EMBL" id="NBZ87562.1"/>
    </source>
</evidence>
<dbReference type="InterPro" id="IPR016195">
    <property type="entry name" value="Pol/histidinol_Pase-like"/>
</dbReference>
<reference evidence="2" key="1">
    <citation type="submission" date="2020-01" db="EMBL/GenBank/DDBJ databases">
        <authorList>
            <person name="Chen W.-M."/>
        </authorList>
    </citation>
    <scope>NUCLEOTIDE SEQUENCE</scope>
    <source>
        <strain evidence="2">CYK-10</strain>
    </source>
</reference>
<sequence>MTLPAFTNPGRFWRGNLHTHSTNSDGVLAPAEVCRRYKAEGYDFIALTDHFVGRFGYPITDTTGFRDRDFTTILGAELHSGAMENGELWHILAVGLPPDFAPSHTPDFVPVAGQETGPEIAARAVAAGAFVAIAHPQWSSLTFDDARSISAAHAVEIYNHGCAMGCDRADGFFVADQLLTEGRRLTLIATDDAHFSEPDHFGGWTMVKAEENTPEALLAALKAGAFYSSTGPELRDVRVEDGKLVVECSAVRSIVAIGWGTGAKAVHGESLTRGEVPLERLNNSPWVRAAVIDAAGKRAWSNPIWTGAVEKNPRV</sequence>
<comment type="caution">
    <text evidence="2">The sequence shown here is derived from an EMBL/GenBank/DDBJ whole genome shotgun (WGS) entry which is preliminary data.</text>
</comment>
<dbReference type="EMBL" id="JAABNR010000006">
    <property type="protein sequence ID" value="NBZ87562.1"/>
    <property type="molecule type" value="Genomic_DNA"/>
</dbReference>
<dbReference type="PANTHER" id="PTHR42924">
    <property type="entry name" value="EXONUCLEASE"/>
    <property type="match status" value="1"/>
</dbReference>
<protein>
    <submittedName>
        <fullName evidence="2">Phosphotransferase</fullName>
    </submittedName>
</protein>
<dbReference type="RefSeq" id="WP_168774438.1">
    <property type="nucleotide sequence ID" value="NZ_JAABNR010000006.1"/>
</dbReference>
<dbReference type="InterPro" id="IPR052018">
    <property type="entry name" value="PHP_domain"/>
</dbReference>
<dbReference type="PANTHER" id="PTHR42924:SF3">
    <property type="entry name" value="POLYMERASE_HISTIDINOL PHOSPHATASE N-TERMINAL DOMAIN-CONTAINING PROTEIN"/>
    <property type="match status" value="1"/>
</dbReference>
<accession>A0AAE5BUT0</accession>
<feature type="domain" description="Polymerase/histidinol phosphatase N-terminal" evidence="1">
    <location>
        <begin position="15"/>
        <end position="82"/>
    </location>
</feature>
<dbReference type="SUPFAM" id="SSF89550">
    <property type="entry name" value="PHP domain-like"/>
    <property type="match status" value="1"/>
</dbReference>
<dbReference type="Gene3D" id="3.20.20.140">
    <property type="entry name" value="Metal-dependent hydrolases"/>
    <property type="match status" value="1"/>
</dbReference>
<organism evidence="2 3">
    <name type="scientific">Stagnihabitans tardus</name>
    <dbReference type="NCBI Taxonomy" id="2699202"/>
    <lineage>
        <taxon>Bacteria</taxon>
        <taxon>Pseudomonadati</taxon>
        <taxon>Pseudomonadota</taxon>
        <taxon>Alphaproteobacteria</taxon>
        <taxon>Rhodobacterales</taxon>
        <taxon>Paracoccaceae</taxon>
        <taxon>Stagnihabitans</taxon>
    </lineage>
</organism>
<proteinExistence type="predicted"/>
<dbReference type="Proteomes" id="UP001193501">
    <property type="component" value="Unassembled WGS sequence"/>
</dbReference>
<dbReference type="InterPro" id="IPR003141">
    <property type="entry name" value="Pol/His_phosphatase_N"/>
</dbReference>
<evidence type="ECO:0000313" key="3">
    <source>
        <dbReference type="Proteomes" id="UP001193501"/>
    </source>
</evidence>